<dbReference type="OMA" id="ERHQMSK"/>
<dbReference type="Gramene" id="ONK65356">
    <property type="protein sequence ID" value="ONK65356"/>
    <property type="gene ID" value="A4U43_C07F36270"/>
</dbReference>
<evidence type="ECO:0000256" key="1">
    <source>
        <dbReference type="ARBA" id="ARBA00004123"/>
    </source>
</evidence>
<evidence type="ECO:0000256" key="4">
    <source>
        <dbReference type="ARBA" id="ARBA00023163"/>
    </source>
</evidence>
<feature type="compositionally biased region" description="Low complexity" evidence="7">
    <location>
        <begin position="273"/>
        <end position="284"/>
    </location>
</feature>
<feature type="region of interest" description="Disordered" evidence="7">
    <location>
        <begin position="300"/>
        <end position="319"/>
    </location>
</feature>
<evidence type="ECO:0000313" key="8">
    <source>
        <dbReference type="EMBL" id="ONK65356.1"/>
    </source>
</evidence>
<dbReference type="InterPro" id="IPR001289">
    <property type="entry name" value="NFYA"/>
</dbReference>
<evidence type="ECO:0000313" key="9">
    <source>
        <dbReference type="Proteomes" id="UP000243459"/>
    </source>
</evidence>
<gene>
    <name evidence="8" type="ORF">A4U43_C07F36270</name>
</gene>
<feature type="region of interest" description="Disordered" evidence="7">
    <location>
        <begin position="75"/>
        <end position="110"/>
    </location>
</feature>
<dbReference type="SMART" id="SM00521">
    <property type="entry name" value="CBF"/>
    <property type="match status" value="1"/>
</dbReference>
<feature type="compositionally biased region" description="Polar residues" evidence="7">
    <location>
        <begin position="90"/>
        <end position="110"/>
    </location>
</feature>
<sequence>MSLEHVEGFEMRNIGNKDSKESSAYSTPNCVNLPSWWNSSASNYPPSYPKNLYMNMDPLAPQENQLKYLGAHIADQDSSSTHSSDQSHQELSGSTESKSQGQCISAQSGNEDAFERHLEGHLKSASSSGAPEVALPSAKLDYNPSIACIPYPYTDPYYGGVLAPYGSHAIIHPQLLGMAPSSRVPLPHEQAEEEPIYVNAKQFHAILRRRELRAKQEAQNKLIKGRKPYLHESRHMHAMKRARGVGGRFLNTKKLQQRTEPSENRTNAAGLAGSDVSSISNGNGNDNGGFHHHQNHFDFKSHIMGNGQNSGQHRVSVMR</sequence>
<evidence type="ECO:0000256" key="3">
    <source>
        <dbReference type="ARBA" id="ARBA00023125"/>
    </source>
</evidence>
<keyword evidence="5 6" id="KW-0539">Nucleus</keyword>
<dbReference type="GO" id="GO:0003700">
    <property type="term" value="F:DNA-binding transcription factor activity"/>
    <property type="evidence" value="ECO:0007669"/>
    <property type="project" value="UniProtKB-UniRule"/>
</dbReference>
<evidence type="ECO:0000256" key="5">
    <source>
        <dbReference type="ARBA" id="ARBA00023242"/>
    </source>
</evidence>
<dbReference type="PANTHER" id="PTHR12632">
    <property type="entry name" value="TRANSCRIPTION FACTOR NF-Y ALPHA-RELATED"/>
    <property type="match status" value="1"/>
</dbReference>
<feature type="region of interest" description="Disordered" evidence="7">
    <location>
        <begin position="255"/>
        <end position="295"/>
    </location>
</feature>
<evidence type="ECO:0000256" key="6">
    <source>
        <dbReference type="RuleBase" id="RU367155"/>
    </source>
</evidence>
<dbReference type="EMBL" id="CM007387">
    <property type="protein sequence ID" value="ONK65356.1"/>
    <property type="molecule type" value="Genomic_DNA"/>
</dbReference>
<keyword evidence="9" id="KW-1185">Reference proteome</keyword>
<name>A0A5P1EHI6_ASPOF</name>
<comment type="subcellular location">
    <subcellularLocation>
        <location evidence="1 6">Nucleus</location>
    </subcellularLocation>
</comment>
<feature type="compositionally biased region" description="Low complexity" evidence="7">
    <location>
        <begin position="76"/>
        <end position="86"/>
    </location>
</feature>
<reference evidence="9" key="1">
    <citation type="journal article" date="2017" name="Nat. Commun.">
        <title>The asparagus genome sheds light on the origin and evolution of a young Y chromosome.</title>
        <authorList>
            <person name="Harkess A."/>
            <person name="Zhou J."/>
            <person name="Xu C."/>
            <person name="Bowers J.E."/>
            <person name="Van der Hulst R."/>
            <person name="Ayyampalayam S."/>
            <person name="Mercati F."/>
            <person name="Riccardi P."/>
            <person name="McKain M.R."/>
            <person name="Kakrana A."/>
            <person name="Tang H."/>
            <person name="Ray J."/>
            <person name="Groenendijk J."/>
            <person name="Arikit S."/>
            <person name="Mathioni S.M."/>
            <person name="Nakano M."/>
            <person name="Shan H."/>
            <person name="Telgmann-Rauber A."/>
            <person name="Kanno A."/>
            <person name="Yue Z."/>
            <person name="Chen H."/>
            <person name="Li W."/>
            <person name="Chen Y."/>
            <person name="Xu X."/>
            <person name="Zhang Y."/>
            <person name="Luo S."/>
            <person name="Chen H."/>
            <person name="Gao J."/>
            <person name="Mao Z."/>
            <person name="Pires J.C."/>
            <person name="Luo M."/>
            <person name="Kudrna D."/>
            <person name="Wing R.A."/>
            <person name="Meyers B.C."/>
            <person name="Yi K."/>
            <person name="Kong H."/>
            <person name="Lavrijsen P."/>
            <person name="Sunseri F."/>
            <person name="Falavigna A."/>
            <person name="Ye Y."/>
            <person name="Leebens-Mack J.H."/>
            <person name="Chen G."/>
        </authorList>
    </citation>
    <scope>NUCLEOTIDE SEQUENCE [LARGE SCALE GENOMIC DNA]</scope>
    <source>
        <strain evidence="9">cv. DH0086</strain>
    </source>
</reference>
<dbReference type="Proteomes" id="UP000243459">
    <property type="component" value="Chromosome 7"/>
</dbReference>
<keyword evidence="4 6" id="KW-0804">Transcription</keyword>
<comment type="similarity">
    <text evidence="6">Belongs to the NFYA/HAP2 subunit family.</text>
</comment>
<dbReference type="OrthoDB" id="1097733at2759"/>
<dbReference type="Gene3D" id="6.10.250.2430">
    <property type="match status" value="1"/>
</dbReference>
<comment type="subunit">
    <text evidence="6">Heterotrimer.</text>
</comment>
<dbReference type="AlphaFoldDB" id="A0A5P1EHI6"/>
<accession>A0A5P1EHI6</accession>
<keyword evidence="2 6" id="KW-0805">Transcription regulation</keyword>
<dbReference type="PRINTS" id="PR00616">
    <property type="entry name" value="CCAATSUBUNTB"/>
</dbReference>
<protein>
    <recommendedName>
        <fullName evidence="6">Nuclear transcription factor Y subunit</fullName>
    </recommendedName>
</protein>
<proteinExistence type="inferred from homology"/>
<dbReference type="PROSITE" id="PS51152">
    <property type="entry name" value="NFYA_HAP2_2"/>
    <property type="match status" value="1"/>
</dbReference>
<comment type="function">
    <text evidence="6">Component of the sequence-specific heterotrimeric transcription factor (NF-Y) which specifically recognizes a 5'-CCAAT-3' box motif found in the promoters of its target genes.</text>
</comment>
<evidence type="ECO:0000256" key="7">
    <source>
        <dbReference type="SAM" id="MobiDB-lite"/>
    </source>
</evidence>
<keyword evidence="3 6" id="KW-0238">DNA-binding</keyword>
<dbReference type="GO" id="GO:0005634">
    <property type="term" value="C:nucleus"/>
    <property type="evidence" value="ECO:0007669"/>
    <property type="project" value="UniProtKB-SubCell"/>
</dbReference>
<dbReference type="Pfam" id="PF02045">
    <property type="entry name" value="CBFB_NFYA"/>
    <property type="match status" value="1"/>
</dbReference>
<organism evidence="8 9">
    <name type="scientific">Asparagus officinalis</name>
    <name type="common">Garden asparagus</name>
    <dbReference type="NCBI Taxonomy" id="4686"/>
    <lineage>
        <taxon>Eukaryota</taxon>
        <taxon>Viridiplantae</taxon>
        <taxon>Streptophyta</taxon>
        <taxon>Embryophyta</taxon>
        <taxon>Tracheophyta</taxon>
        <taxon>Spermatophyta</taxon>
        <taxon>Magnoliopsida</taxon>
        <taxon>Liliopsida</taxon>
        <taxon>Asparagales</taxon>
        <taxon>Asparagaceae</taxon>
        <taxon>Asparagoideae</taxon>
        <taxon>Asparagus</taxon>
    </lineage>
</organism>
<evidence type="ECO:0000256" key="2">
    <source>
        <dbReference type="ARBA" id="ARBA00023015"/>
    </source>
</evidence>
<dbReference type="GO" id="GO:0003677">
    <property type="term" value="F:DNA binding"/>
    <property type="evidence" value="ECO:0007669"/>
    <property type="project" value="UniProtKB-KW"/>
</dbReference>